<dbReference type="Pfam" id="PF00722">
    <property type="entry name" value="Glyco_hydro_16"/>
    <property type="match status" value="1"/>
</dbReference>
<dbReference type="GO" id="GO:0004553">
    <property type="term" value="F:hydrolase activity, hydrolyzing O-glycosyl compounds"/>
    <property type="evidence" value="ECO:0007669"/>
    <property type="project" value="InterPro"/>
</dbReference>
<name>U4UIR8_DENPD</name>
<feature type="domain" description="GH16" evidence="3">
    <location>
        <begin position="30"/>
        <end position="374"/>
    </location>
</feature>
<dbReference type="STRING" id="77166.U4UIR8"/>
<accession>U4UIR8</accession>
<evidence type="ECO:0000313" key="4">
    <source>
        <dbReference type="EMBL" id="ERL93924.1"/>
    </source>
</evidence>
<evidence type="ECO:0000259" key="3">
    <source>
        <dbReference type="PROSITE" id="PS51762"/>
    </source>
</evidence>
<dbReference type="PANTHER" id="PTHR10963">
    <property type="entry name" value="GLYCOSYL HYDROLASE-RELATED"/>
    <property type="match status" value="1"/>
</dbReference>
<dbReference type="OrthoDB" id="4781at2759"/>
<keyword evidence="2" id="KW-0732">Signal</keyword>
<dbReference type="Gene3D" id="2.60.120.200">
    <property type="match status" value="1"/>
</dbReference>
<evidence type="ECO:0000256" key="1">
    <source>
        <dbReference type="ARBA" id="ARBA00006865"/>
    </source>
</evidence>
<protein>
    <recommendedName>
        <fullName evidence="3">GH16 domain-containing protein</fullName>
    </recommendedName>
</protein>
<gene>
    <name evidence="4" type="ORF">D910_11210</name>
</gene>
<evidence type="ECO:0000256" key="2">
    <source>
        <dbReference type="SAM" id="SignalP"/>
    </source>
</evidence>
<dbReference type="GO" id="GO:0005975">
    <property type="term" value="P:carbohydrate metabolic process"/>
    <property type="evidence" value="ECO:0007669"/>
    <property type="project" value="InterPro"/>
</dbReference>
<organism evidence="4 5">
    <name type="scientific">Dendroctonus ponderosae</name>
    <name type="common">Mountain pine beetle</name>
    <dbReference type="NCBI Taxonomy" id="77166"/>
    <lineage>
        <taxon>Eukaryota</taxon>
        <taxon>Metazoa</taxon>
        <taxon>Ecdysozoa</taxon>
        <taxon>Arthropoda</taxon>
        <taxon>Hexapoda</taxon>
        <taxon>Insecta</taxon>
        <taxon>Pterygota</taxon>
        <taxon>Neoptera</taxon>
        <taxon>Endopterygota</taxon>
        <taxon>Coleoptera</taxon>
        <taxon>Polyphaga</taxon>
        <taxon>Cucujiformia</taxon>
        <taxon>Curculionidae</taxon>
        <taxon>Scolytinae</taxon>
        <taxon>Dendroctonus</taxon>
    </lineage>
</organism>
<dbReference type="InterPro" id="IPR013320">
    <property type="entry name" value="ConA-like_dom_sf"/>
</dbReference>
<feature type="chain" id="PRO_5004656189" description="GH16 domain-containing protein" evidence="2">
    <location>
        <begin position="22"/>
        <end position="374"/>
    </location>
</feature>
<dbReference type="SUPFAM" id="SSF49899">
    <property type="entry name" value="Concanavalin A-like lectins/glucanases"/>
    <property type="match status" value="1"/>
</dbReference>
<dbReference type="Proteomes" id="UP000030742">
    <property type="component" value="Unassembled WGS sequence"/>
</dbReference>
<dbReference type="PANTHER" id="PTHR10963:SF55">
    <property type="entry name" value="GLYCOSIDE HYDROLASE FAMILY 16 PROTEIN"/>
    <property type="match status" value="1"/>
</dbReference>
<dbReference type="PROSITE" id="PS51762">
    <property type="entry name" value="GH16_2"/>
    <property type="match status" value="1"/>
</dbReference>
<evidence type="ECO:0000313" key="5">
    <source>
        <dbReference type="Proteomes" id="UP000030742"/>
    </source>
</evidence>
<proteinExistence type="inferred from homology"/>
<feature type="signal peptide" evidence="2">
    <location>
        <begin position="1"/>
        <end position="21"/>
    </location>
</feature>
<sequence length="374" mass="42391">MNIPIIFLILMLMLKTQSTRADCDIPSATTTSGTVRKPSQKLCSGDLIFEDQFDSFDVSTWQHEITLSGCGNGEFQYYRNSRSNSYTLDGKLHIKPTYLVDDYGQDFLCSGTLNITAECTNPDNNGCLRTGTTDNILNPIESARIRTLESFSFKYGTIVARAKIPAGDWLWPAIWLLPTDWKYGSWPISGEIDVMESRGNRDLTDSSGRNLGSQLAFSTLHWGPSPAENKFSQTHWEKSNSSGFNKDFHIYKVVWNPEGFQFYIDEELIGTLNPPIGGFWELGNFENSTKPNPWSAGTKMAPFDQQFHIIINLAVGATGYFPDEAQNIGGKPWKNHSLHPMTDFWKGRNQWEPTWNLNTDDYHFIVDYIQVFAI</sequence>
<dbReference type="CDD" id="cd08024">
    <property type="entry name" value="GH16_CCF"/>
    <property type="match status" value="1"/>
</dbReference>
<reference evidence="4 5" key="1">
    <citation type="journal article" date="2013" name="Genome Biol.">
        <title>Draft genome of the mountain pine beetle, Dendroctonus ponderosae Hopkins, a major forest pest.</title>
        <authorList>
            <person name="Keeling C.I."/>
            <person name="Yuen M.M."/>
            <person name="Liao N.Y."/>
            <person name="Docking T.R."/>
            <person name="Chan S.K."/>
            <person name="Taylor G.A."/>
            <person name="Palmquist D.L."/>
            <person name="Jackman S.D."/>
            <person name="Nguyen A."/>
            <person name="Li M."/>
            <person name="Henderson H."/>
            <person name="Janes J.K."/>
            <person name="Zhao Y."/>
            <person name="Pandoh P."/>
            <person name="Moore R."/>
            <person name="Sperling F.A."/>
            <person name="Huber D.P."/>
            <person name="Birol I."/>
            <person name="Jones S.J."/>
            <person name="Bohlmann J."/>
        </authorList>
    </citation>
    <scope>NUCLEOTIDE SEQUENCE</scope>
</reference>
<dbReference type="EMBL" id="KB632375">
    <property type="protein sequence ID" value="ERL93924.1"/>
    <property type="molecule type" value="Genomic_DNA"/>
</dbReference>
<dbReference type="AlphaFoldDB" id="U4UIR8"/>
<comment type="similarity">
    <text evidence="1">Belongs to the glycosyl hydrolase 16 family.</text>
</comment>
<dbReference type="InterPro" id="IPR000757">
    <property type="entry name" value="Beta-glucanase-like"/>
</dbReference>
<dbReference type="InterPro" id="IPR050546">
    <property type="entry name" value="Glycosyl_Hydrlase_16"/>
</dbReference>